<dbReference type="PANTHER" id="PTHR36417:SF2">
    <property type="entry name" value="SELENOPROTEIN DOMAIN PROTEIN (AFU_ORTHOLOGUE AFUA_1G05220)"/>
    <property type="match status" value="1"/>
</dbReference>
<protein>
    <submittedName>
        <fullName evidence="2">Selenoprotein</fullName>
    </submittedName>
</protein>
<dbReference type="Proteomes" id="UP000202440">
    <property type="component" value="Chromosome"/>
</dbReference>
<reference evidence="2 3" key="1">
    <citation type="submission" date="2017-07" db="EMBL/GenBank/DDBJ databases">
        <title>Annotated genome sequence of Bacterioplanes sanyensis isolated from Red Sea.</title>
        <authorList>
            <person name="Rehman Z.U."/>
        </authorList>
    </citation>
    <scope>NUCLEOTIDE SEQUENCE [LARGE SCALE GENOMIC DNA]</scope>
    <source>
        <strain evidence="2 3">NV9</strain>
    </source>
</reference>
<name>A0A222FMZ7_9GAMM</name>
<evidence type="ECO:0000256" key="1">
    <source>
        <dbReference type="ARBA" id="ARBA00023284"/>
    </source>
</evidence>
<organism evidence="2 3">
    <name type="scientific">Bacterioplanes sanyensis</name>
    <dbReference type="NCBI Taxonomy" id="1249553"/>
    <lineage>
        <taxon>Bacteria</taxon>
        <taxon>Pseudomonadati</taxon>
        <taxon>Pseudomonadota</taxon>
        <taxon>Gammaproteobacteria</taxon>
        <taxon>Oceanospirillales</taxon>
        <taxon>Oceanospirillaceae</taxon>
        <taxon>Bacterioplanes</taxon>
    </lineage>
</organism>
<dbReference type="Gene3D" id="3.40.30.10">
    <property type="entry name" value="Glutaredoxin"/>
    <property type="match status" value="1"/>
</dbReference>
<dbReference type="NCBIfam" id="TIGR02174">
    <property type="entry name" value="CXXU_selWTH"/>
    <property type="match status" value="1"/>
</dbReference>
<dbReference type="KEGG" id="bsan:CHH28_17745"/>
<sequence>MKHTVTIVFCEGCRWALRSGWYAQELLSTFQGQLGGVLLQPGEQGQFQVWVGEQLIWCRKRDGGFPDAADLKRRVRDIAAEGQSLGHCDLPQADEGASAS</sequence>
<evidence type="ECO:0000313" key="3">
    <source>
        <dbReference type="Proteomes" id="UP000202440"/>
    </source>
</evidence>
<gene>
    <name evidence="2" type="ORF">CHH28_17745</name>
</gene>
<keyword evidence="1" id="KW-0676">Redox-active center</keyword>
<dbReference type="Pfam" id="PF10262">
    <property type="entry name" value="Rdx"/>
    <property type="match status" value="1"/>
</dbReference>
<evidence type="ECO:0000313" key="2">
    <source>
        <dbReference type="EMBL" id="ASP40407.1"/>
    </source>
</evidence>
<keyword evidence="3" id="KW-1185">Reference proteome</keyword>
<dbReference type="AlphaFoldDB" id="A0A222FMZ7"/>
<dbReference type="EMBL" id="CP022530">
    <property type="protein sequence ID" value="ASP40407.1"/>
    <property type="molecule type" value="Genomic_DNA"/>
</dbReference>
<dbReference type="SUPFAM" id="SSF52833">
    <property type="entry name" value="Thioredoxin-like"/>
    <property type="match status" value="1"/>
</dbReference>
<dbReference type="InterPro" id="IPR036249">
    <property type="entry name" value="Thioredoxin-like_sf"/>
</dbReference>
<dbReference type="RefSeq" id="WP_094061574.1">
    <property type="nucleotide sequence ID" value="NZ_CP022530.1"/>
</dbReference>
<dbReference type="InterPro" id="IPR011893">
    <property type="entry name" value="Selenoprotein_Rdx-typ"/>
</dbReference>
<dbReference type="PANTHER" id="PTHR36417">
    <property type="entry name" value="SELENOPROTEIN DOMAIN PROTEIN (AFU_ORTHOLOGUE AFUA_1G05220)"/>
    <property type="match status" value="1"/>
</dbReference>
<accession>A0A222FMZ7</accession>
<dbReference type="OrthoDB" id="9811366at2"/>
<proteinExistence type="predicted"/>